<dbReference type="EMBL" id="VTPC01001109">
    <property type="protein sequence ID" value="KAF2903116.1"/>
    <property type="molecule type" value="Genomic_DNA"/>
</dbReference>
<evidence type="ECO:0000313" key="2">
    <source>
        <dbReference type="EMBL" id="KAF2903116.1"/>
    </source>
</evidence>
<name>A0A8K0DFB7_IGNLU</name>
<proteinExistence type="predicted"/>
<evidence type="ECO:0000259" key="1">
    <source>
        <dbReference type="Pfam" id="PF16087"/>
    </source>
</evidence>
<dbReference type="InterPro" id="IPR032135">
    <property type="entry name" value="DUF4817"/>
</dbReference>
<protein>
    <recommendedName>
        <fullName evidence="1">DUF4817 domain-containing protein</fullName>
    </recommendedName>
</protein>
<keyword evidence="3" id="KW-1185">Reference proteome</keyword>
<accession>A0A8K0DFB7</accession>
<evidence type="ECO:0000313" key="3">
    <source>
        <dbReference type="Proteomes" id="UP000801492"/>
    </source>
</evidence>
<gene>
    <name evidence="2" type="ORF">ILUMI_03077</name>
</gene>
<sequence length="134" mass="15411">MVLTTEEKVFIVKHYFRSYGNGQDNGPTLKQVSEKYRQEFNKAAPSKSVMLAIVEKSRHTSIVLCQRKGSSGRRKTVFTNNYQGHVLDQIIQSPKRSLRQTAYKLNISKTSTRRLFKSFGGYPYCIQTGQRLND</sequence>
<organism evidence="2 3">
    <name type="scientific">Ignelater luminosus</name>
    <name type="common">Cucubano</name>
    <name type="synonym">Pyrophorus luminosus</name>
    <dbReference type="NCBI Taxonomy" id="2038154"/>
    <lineage>
        <taxon>Eukaryota</taxon>
        <taxon>Metazoa</taxon>
        <taxon>Ecdysozoa</taxon>
        <taxon>Arthropoda</taxon>
        <taxon>Hexapoda</taxon>
        <taxon>Insecta</taxon>
        <taxon>Pterygota</taxon>
        <taxon>Neoptera</taxon>
        <taxon>Endopterygota</taxon>
        <taxon>Coleoptera</taxon>
        <taxon>Polyphaga</taxon>
        <taxon>Elateriformia</taxon>
        <taxon>Elateroidea</taxon>
        <taxon>Elateridae</taxon>
        <taxon>Agrypninae</taxon>
        <taxon>Pyrophorini</taxon>
        <taxon>Ignelater</taxon>
    </lineage>
</organism>
<feature type="domain" description="DUF4817" evidence="1">
    <location>
        <begin position="4"/>
        <end position="60"/>
    </location>
</feature>
<dbReference type="AlphaFoldDB" id="A0A8K0DFB7"/>
<comment type="caution">
    <text evidence="2">The sequence shown here is derived from an EMBL/GenBank/DDBJ whole genome shotgun (WGS) entry which is preliminary data.</text>
</comment>
<dbReference type="Pfam" id="PF16087">
    <property type="entry name" value="DUF4817"/>
    <property type="match status" value="1"/>
</dbReference>
<dbReference type="Proteomes" id="UP000801492">
    <property type="component" value="Unassembled WGS sequence"/>
</dbReference>
<reference evidence="2" key="1">
    <citation type="submission" date="2019-08" db="EMBL/GenBank/DDBJ databases">
        <title>The genome of the North American firefly Photinus pyralis.</title>
        <authorList>
            <consortium name="Photinus pyralis genome working group"/>
            <person name="Fallon T.R."/>
            <person name="Sander Lower S.E."/>
            <person name="Weng J.-K."/>
        </authorList>
    </citation>
    <scope>NUCLEOTIDE SEQUENCE</scope>
    <source>
        <strain evidence="2">TRF0915ILg1</strain>
        <tissue evidence="2">Whole body</tissue>
    </source>
</reference>
<dbReference type="OrthoDB" id="6772967at2759"/>